<dbReference type="Proteomes" id="UP001500840">
    <property type="component" value="Unassembled WGS sequence"/>
</dbReference>
<protein>
    <recommendedName>
        <fullName evidence="3">Dockerin domain-containing protein</fullName>
    </recommendedName>
</protein>
<evidence type="ECO:0000313" key="2">
    <source>
        <dbReference type="Proteomes" id="UP001500840"/>
    </source>
</evidence>
<comment type="caution">
    <text evidence="1">The sequence shown here is derived from an EMBL/GenBank/DDBJ whole genome shotgun (WGS) entry which is preliminary data.</text>
</comment>
<dbReference type="SUPFAM" id="SSF50969">
    <property type="entry name" value="YVTN repeat-like/Quinoprotein amine dehydrogenase"/>
    <property type="match status" value="1"/>
</dbReference>
<dbReference type="InterPro" id="IPR011044">
    <property type="entry name" value="Quino_amine_DH_bsu"/>
</dbReference>
<proteinExistence type="predicted"/>
<organism evidence="1 2">
    <name type="scientific">Novipirellula rosea</name>
    <dbReference type="NCBI Taxonomy" id="1031540"/>
    <lineage>
        <taxon>Bacteria</taxon>
        <taxon>Pseudomonadati</taxon>
        <taxon>Planctomycetota</taxon>
        <taxon>Planctomycetia</taxon>
        <taxon>Pirellulales</taxon>
        <taxon>Pirellulaceae</taxon>
        <taxon>Novipirellula</taxon>
    </lineage>
</organism>
<reference evidence="2" key="1">
    <citation type="journal article" date="2019" name="Int. J. Syst. Evol. Microbiol.">
        <title>The Global Catalogue of Microorganisms (GCM) 10K type strain sequencing project: providing services to taxonomists for standard genome sequencing and annotation.</title>
        <authorList>
            <consortium name="The Broad Institute Genomics Platform"/>
            <consortium name="The Broad Institute Genome Sequencing Center for Infectious Disease"/>
            <person name="Wu L."/>
            <person name="Ma J."/>
        </authorList>
    </citation>
    <scope>NUCLEOTIDE SEQUENCE [LARGE SCALE GENOMIC DNA]</scope>
    <source>
        <strain evidence="2">JCM 17759</strain>
    </source>
</reference>
<dbReference type="InterPro" id="IPR015943">
    <property type="entry name" value="WD40/YVTN_repeat-like_dom_sf"/>
</dbReference>
<gene>
    <name evidence="1" type="ORF">GCM10023156_04310</name>
</gene>
<sequence>MERLESRCLLSATPATDWFSGDAASDSVDKSDAETAAYQGTFEANQSVPVPPLTSDYLYIGDQGDFSNPNDDTVKQFDINTGAFVGIFVSPGTIVGPRGMLFSKGNLLAVNQNVDTVFNGEVLQFSGKTGTSLSSLIARENPDAPFAPRGIAIKDDVLYVADYLGGSQPGIAKYNVTNGQFIGTLAPNGFPVPFNVRGLAFGPDGHLYASVYSAEEAMFLSEDASGYILRFTDTTTGTYEVIAANNGDGDHPVGEIASLHNPEGITFGPDGLLYAVSFRLGRSGNGIVVLDVAEKIQKDFIPLADNFAVSLLFGPDGKLLVPITGGTDAGSIRRYDVATKQFTELVTSASGVLQTPWYLTSAHTNPATLAYQPWHNFANPTDINNDGITTALDGLLIINEMYQSSVSNNGILPNSRVSSRFLYDENNDGKVNGSDALDVINYLYRNRLTKVAEVKPMSQEMEPSLDSMTAPITRGLLAIPSKLTDLKSEPIVQPLPDATIELVSPKLKRLSVSQQPIFVLERGPLATMI</sequence>
<dbReference type="InterPro" id="IPR036439">
    <property type="entry name" value="Dockerin_dom_sf"/>
</dbReference>
<accession>A0ABP8M6S8</accession>
<dbReference type="Gene3D" id="2.130.10.10">
    <property type="entry name" value="YVTN repeat-like/Quinoprotein amine dehydrogenase"/>
    <property type="match status" value="2"/>
</dbReference>
<evidence type="ECO:0000313" key="1">
    <source>
        <dbReference type="EMBL" id="GAA4445116.1"/>
    </source>
</evidence>
<dbReference type="Pfam" id="PF00404">
    <property type="entry name" value="Dockerin_1"/>
    <property type="match status" value="1"/>
</dbReference>
<evidence type="ECO:0008006" key="3">
    <source>
        <dbReference type="Google" id="ProtNLM"/>
    </source>
</evidence>
<dbReference type="SUPFAM" id="SSF63446">
    <property type="entry name" value="Type I dockerin domain"/>
    <property type="match status" value="1"/>
</dbReference>
<dbReference type="EMBL" id="BAABGA010000006">
    <property type="protein sequence ID" value="GAA4445116.1"/>
    <property type="molecule type" value="Genomic_DNA"/>
</dbReference>
<name>A0ABP8M6S8_9BACT</name>
<keyword evidence="2" id="KW-1185">Reference proteome</keyword>
<dbReference type="InterPro" id="IPR002105">
    <property type="entry name" value="Dockerin_1_rpt"/>
</dbReference>